<dbReference type="EMBL" id="MU005765">
    <property type="protein sequence ID" value="KAF2713613.1"/>
    <property type="molecule type" value="Genomic_DNA"/>
</dbReference>
<dbReference type="AlphaFoldDB" id="A0A6G1KLV5"/>
<evidence type="ECO:0000313" key="3">
    <source>
        <dbReference type="Proteomes" id="UP000799428"/>
    </source>
</evidence>
<evidence type="ECO:0000313" key="2">
    <source>
        <dbReference type="EMBL" id="KAF2713613.1"/>
    </source>
</evidence>
<proteinExistence type="predicted"/>
<feature type="chain" id="PRO_5026268950" description="Secreted protein" evidence="1">
    <location>
        <begin position="24"/>
        <end position="88"/>
    </location>
</feature>
<dbReference type="Proteomes" id="UP000799428">
    <property type="component" value="Unassembled WGS sequence"/>
</dbReference>
<keyword evidence="1" id="KW-0732">Signal</keyword>
<feature type="signal peptide" evidence="1">
    <location>
        <begin position="1"/>
        <end position="23"/>
    </location>
</feature>
<accession>A0A6G1KLV5</accession>
<name>A0A6G1KLV5_9PLEO</name>
<evidence type="ECO:0008006" key="4">
    <source>
        <dbReference type="Google" id="ProtNLM"/>
    </source>
</evidence>
<protein>
    <recommendedName>
        <fullName evidence="4">Secreted protein</fullName>
    </recommendedName>
</protein>
<reference evidence="2" key="1">
    <citation type="journal article" date="2020" name="Stud. Mycol.">
        <title>101 Dothideomycetes genomes: a test case for predicting lifestyles and emergence of pathogens.</title>
        <authorList>
            <person name="Haridas S."/>
            <person name="Albert R."/>
            <person name="Binder M."/>
            <person name="Bloem J."/>
            <person name="Labutti K."/>
            <person name="Salamov A."/>
            <person name="Andreopoulos B."/>
            <person name="Baker S."/>
            <person name="Barry K."/>
            <person name="Bills G."/>
            <person name="Bluhm B."/>
            <person name="Cannon C."/>
            <person name="Castanera R."/>
            <person name="Culley D."/>
            <person name="Daum C."/>
            <person name="Ezra D."/>
            <person name="Gonzalez J."/>
            <person name="Henrissat B."/>
            <person name="Kuo A."/>
            <person name="Liang C."/>
            <person name="Lipzen A."/>
            <person name="Lutzoni F."/>
            <person name="Magnuson J."/>
            <person name="Mondo S."/>
            <person name="Nolan M."/>
            <person name="Ohm R."/>
            <person name="Pangilinan J."/>
            <person name="Park H.-J."/>
            <person name="Ramirez L."/>
            <person name="Alfaro M."/>
            <person name="Sun H."/>
            <person name="Tritt A."/>
            <person name="Yoshinaga Y."/>
            <person name="Zwiers L.-H."/>
            <person name="Turgeon B."/>
            <person name="Goodwin S."/>
            <person name="Spatafora J."/>
            <person name="Crous P."/>
            <person name="Grigoriev I."/>
        </authorList>
    </citation>
    <scope>NUCLEOTIDE SEQUENCE</scope>
    <source>
        <strain evidence="2">CBS 279.74</strain>
    </source>
</reference>
<evidence type="ECO:0000256" key="1">
    <source>
        <dbReference type="SAM" id="SignalP"/>
    </source>
</evidence>
<sequence>MTMTMTMTVIMAVAMTMLRWVHAYQARYIWKASCEGGGGFLVEYGLFCDWDMRRKSVMIHSLGINAAVLQSEEVKKDVSTPPPSDAGL</sequence>
<keyword evidence="3" id="KW-1185">Reference proteome</keyword>
<organism evidence="2 3">
    <name type="scientific">Pleomassaria siparia CBS 279.74</name>
    <dbReference type="NCBI Taxonomy" id="1314801"/>
    <lineage>
        <taxon>Eukaryota</taxon>
        <taxon>Fungi</taxon>
        <taxon>Dikarya</taxon>
        <taxon>Ascomycota</taxon>
        <taxon>Pezizomycotina</taxon>
        <taxon>Dothideomycetes</taxon>
        <taxon>Pleosporomycetidae</taxon>
        <taxon>Pleosporales</taxon>
        <taxon>Pleomassariaceae</taxon>
        <taxon>Pleomassaria</taxon>
    </lineage>
</organism>
<gene>
    <name evidence="2" type="ORF">K504DRAFT_142268</name>
</gene>